<dbReference type="Proteomes" id="UP000676409">
    <property type="component" value="Chromosome"/>
</dbReference>
<sequence>MAGKTIKDLKLVREQLDEQLVRAAYALTGGINQRALERLVQINEAIYALDSVIEDGRPEPTD</sequence>
<evidence type="ECO:0000313" key="1">
    <source>
        <dbReference type="EMBL" id="QUD87402.1"/>
    </source>
</evidence>
<keyword evidence="2" id="KW-1185">Reference proteome</keyword>
<name>A0A975FYX3_9CAUL</name>
<gene>
    <name evidence="1" type="ORF">KCG34_20475</name>
</gene>
<organism evidence="1 2">
    <name type="scientific">Phenylobacterium montanum</name>
    <dbReference type="NCBI Taxonomy" id="2823693"/>
    <lineage>
        <taxon>Bacteria</taxon>
        <taxon>Pseudomonadati</taxon>
        <taxon>Pseudomonadota</taxon>
        <taxon>Alphaproteobacteria</taxon>
        <taxon>Caulobacterales</taxon>
        <taxon>Caulobacteraceae</taxon>
        <taxon>Phenylobacterium</taxon>
    </lineage>
</organism>
<reference evidence="1" key="1">
    <citation type="submission" date="2021-04" db="EMBL/GenBank/DDBJ databases">
        <title>The complete genome sequence of Caulobacter sp. S6.</title>
        <authorList>
            <person name="Tang Y."/>
            <person name="Ouyang W."/>
            <person name="Liu Q."/>
            <person name="Huang B."/>
            <person name="Guo Z."/>
            <person name="Lei P."/>
        </authorList>
    </citation>
    <scope>NUCLEOTIDE SEQUENCE</scope>
    <source>
        <strain evidence="1">S6</strain>
    </source>
</reference>
<protein>
    <submittedName>
        <fullName evidence="1">Uncharacterized protein</fullName>
    </submittedName>
</protein>
<dbReference type="AlphaFoldDB" id="A0A975FYX3"/>
<dbReference type="EMBL" id="CP073078">
    <property type="protein sequence ID" value="QUD87402.1"/>
    <property type="molecule type" value="Genomic_DNA"/>
</dbReference>
<dbReference type="RefSeq" id="WP_211937454.1">
    <property type="nucleotide sequence ID" value="NZ_CP073078.1"/>
</dbReference>
<dbReference type="KEGG" id="caul:KCG34_20475"/>
<proteinExistence type="predicted"/>
<accession>A0A975FYX3</accession>
<evidence type="ECO:0000313" key="2">
    <source>
        <dbReference type="Proteomes" id="UP000676409"/>
    </source>
</evidence>